<name>A0A5C0B219_9BURK</name>
<dbReference type="GO" id="GO:0006654">
    <property type="term" value="P:phosphatidic acid biosynthetic process"/>
    <property type="evidence" value="ECO:0007669"/>
    <property type="project" value="TreeGrafter"/>
</dbReference>
<sequence>MAYLLMWVVRLLVGAVARYVNTKPYEGQCIYFANHTSHVDTLALWSALPTELRRKTRPVAAADYWGKTPLRRHIALDGLNAVLIDRTRTSPDADPLGPLKAALAAGDSLIIFPEGTRTAQPLPSEFKSGLYRLGEAFPDVALIPVYLDNLHRSMPKGSFVPVPLICTVRFGAPLARIEGESKEDFLVRARQAVVDLAS</sequence>
<evidence type="ECO:0000313" key="6">
    <source>
        <dbReference type="Proteomes" id="UP000325161"/>
    </source>
</evidence>
<organism evidence="5 6">
    <name type="scientific">Pigmentiphaga aceris</name>
    <dbReference type="NCBI Taxonomy" id="1940612"/>
    <lineage>
        <taxon>Bacteria</taxon>
        <taxon>Pseudomonadati</taxon>
        <taxon>Pseudomonadota</taxon>
        <taxon>Betaproteobacteria</taxon>
        <taxon>Burkholderiales</taxon>
        <taxon>Alcaligenaceae</taxon>
        <taxon>Pigmentiphaga</taxon>
    </lineage>
</organism>
<evidence type="ECO:0000256" key="3">
    <source>
        <dbReference type="ARBA" id="ARBA00023315"/>
    </source>
</evidence>
<reference evidence="5 6" key="1">
    <citation type="submission" date="2019-08" db="EMBL/GenBank/DDBJ databases">
        <title>Amphibian skin-associated Pigmentiphaga: genome sequence and occurrence across geography and hosts.</title>
        <authorList>
            <person name="Bletz M.C."/>
            <person name="Bunk B."/>
            <person name="Sproeer C."/>
            <person name="Biwer P."/>
            <person name="Reiter S."/>
            <person name="Rabemananjara F.C.E."/>
            <person name="Schulz S."/>
            <person name="Overmann J."/>
            <person name="Vences M."/>
        </authorList>
    </citation>
    <scope>NUCLEOTIDE SEQUENCE [LARGE SCALE GENOMIC DNA]</scope>
    <source>
        <strain evidence="5 6">Mada1488</strain>
    </source>
</reference>
<accession>A0A5C0B219</accession>
<comment type="pathway">
    <text evidence="1">Lipid metabolism.</text>
</comment>
<dbReference type="AlphaFoldDB" id="A0A5C0B219"/>
<keyword evidence="3 5" id="KW-0012">Acyltransferase</keyword>
<dbReference type="Pfam" id="PF01553">
    <property type="entry name" value="Acyltransferase"/>
    <property type="match status" value="1"/>
</dbReference>
<keyword evidence="6" id="KW-1185">Reference proteome</keyword>
<proteinExistence type="predicted"/>
<dbReference type="Proteomes" id="UP000325161">
    <property type="component" value="Chromosome"/>
</dbReference>
<dbReference type="PANTHER" id="PTHR10434:SF11">
    <property type="entry name" value="1-ACYL-SN-GLYCEROL-3-PHOSPHATE ACYLTRANSFERASE"/>
    <property type="match status" value="1"/>
</dbReference>
<dbReference type="PANTHER" id="PTHR10434">
    <property type="entry name" value="1-ACYL-SN-GLYCEROL-3-PHOSPHATE ACYLTRANSFERASE"/>
    <property type="match status" value="1"/>
</dbReference>
<evidence type="ECO:0000313" key="5">
    <source>
        <dbReference type="EMBL" id="QEI08335.1"/>
    </source>
</evidence>
<protein>
    <submittedName>
        <fullName evidence="5">1-acyl-sn-glycerol-3-phosphate acyltransferase</fullName>
    </submittedName>
</protein>
<dbReference type="RefSeq" id="WP_148817806.1">
    <property type="nucleotide sequence ID" value="NZ_CP043046.1"/>
</dbReference>
<feature type="domain" description="Phospholipid/glycerol acyltransferase" evidence="4">
    <location>
        <begin position="29"/>
        <end position="150"/>
    </location>
</feature>
<dbReference type="CDD" id="cd07989">
    <property type="entry name" value="LPLAT_AGPAT-like"/>
    <property type="match status" value="1"/>
</dbReference>
<dbReference type="EMBL" id="CP043046">
    <property type="protein sequence ID" value="QEI08335.1"/>
    <property type="molecule type" value="Genomic_DNA"/>
</dbReference>
<evidence type="ECO:0000256" key="1">
    <source>
        <dbReference type="ARBA" id="ARBA00005189"/>
    </source>
</evidence>
<dbReference type="SUPFAM" id="SSF69593">
    <property type="entry name" value="Glycerol-3-phosphate (1)-acyltransferase"/>
    <property type="match status" value="1"/>
</dbReference>
<keyword evidence="2 5" id="KW-0808">Transferase</keyword>
<dbReference type="GO" id="GO:0003841">
    <property type="term" value="F:1-acylglycerol-3-phosphate O-acyltransferase activity"/>
    <property type="evidence" value="ECO:0007669"/>
    <property type="project" value="TreeGrafter"/>
</dbReference>
<evidence type="ECO:0000256" key="2">
    <source>
        <dbReference type="ARBA" id="ARBA00022679"/>
    </source>
</evidence>
<dbReference type="SMART" id="SM00563">
    <property type="entry name" value="PlsC"/>
    <property type="match status" value="1"/>
</dbReference>
<gene>
    <name evidence="5" type="ORF">FXN63_22720</name>
</gene>
<evidence type="ECO:0000259" key="4">
    <source>
        <dbReference type="SMART" id="SM00563"/>
    </source>
</evidence>
<dbReference type="KEGG" id="pacr:FXN63_22720"/>
<dbReference type="InterPro" id="IPR002123">
    <property type="entry name" value="Plipid/glycerol_acylTrfase"/>
</dbReference>
<dbReference type="OrthoDB" id="9808424at2"/>